<evidence type="ECO:0000313" key="19">
    <source>
        <dbReference type="EMBL" id="KAG8514413.1"/>
    </source>
</evidence>
<evidence type="ECO:0000256" key="11">
    <source>
        <dbReference type="ARBA" id="ARBA00023180"/>
    </source>
</evidence>
<dbReference type="FunFam" id="2.10.25.10:FF:000118">
    <property type="entry name" value="protein delta homolog 2"/>
    <property type="match status" value="1"/>
</dbReference>
<sequence length="451" mass="47519">MTATAALLPVLLLLLAFDHSAHARAPPRPRAPPPGRAGDPGPGGADPAPRAPQKWRSERCRAERRLLVSASWVPPPGLGRVPSPAEGSGLHRSTQSTLLTRAPHPSAPPRCQPGWQGPLCDQCVTFPGCVNGMCVEPWQCTCKAGWDGSLCDRDVGACASTPCANNGTCVSLADGGYECSCAPGFSGEDCRQQRGPCVVNGSPCQHGGTCLDGQGRASHASCLCPPGFSGIFCEILAVPSSCMPNPCANQGICTDIGGDFRCRCPAGFMDKTCSRPVSACATDPCLNGGTCLQHSQVRFECLCKAEFTGPTCGRRRAPGPPQVTRLPGGHGLTYRLTPGVHELPVPQPEHRILKVSMKELHKSTPLLSEGQAICFTILGVLTSLVVLGTMGIVFLNKCEAWVSRWRCHHALRKKKNLLLQYSSGEDLAAGAGLPEKIDMATFSKEAGAGEV</sequence>
<dbReference type="InterPro" id="IPR000152">
    <property type="entry name" value="EGF-type_Asp/Asn_hydroxyl_site"/>
</dbReference>
<accession>A0A8J6A562</accession>
<dbReference type="GO" id="GO:0007157">
    <property type="term" value="P:heterophilic cell-cell adhesion via plasma membrane cell adhesion molecules"/>
    <property type="evidence" value="ECO:0007669"/>
    <property type="project" value="TreeGrafter"/>
</dbReference>
<evidence type="ECO:0000256" key="14">
    <source>
        <dbReference type="PROSITE-ProRule" id="PRU00076"/>
    </source>
</evidence>
<dbReference type="Pfam" id="PF21700">
    <property type="entry name" value="EGF_DL_JAG"/>
    <property type="match status" value="1"/>
</dbReference>
<dbReference type="FunFam" id="2.10.25.10:FF:000321">
    <property type="entry name" value="Protein delta homolog 1"/>
    <property type="match status" value="1"/>
</dbReference>
<keyword evidence="6 17" id="KW-0732">Signal</keyword>
<feature type="domain" description="EGF-like" evidence="18">
    <location>
        <begin position="154"/>
        <end position="191"/>
    </location>
</feature>
<dbReference type="FunFam" id="2.10.25.10:FF:000018">
    <property type="entry name" value="Delta-like 1"/>
    <property type="match status" value="1"/>
</dbReference>
<protein>
    <recommendedName>
        <fullName evidence="13">Protein delta homolog 1</fullName>
    </recommendedName>
</protein>
<feature type="disulfide bond" evidence="14">
    <location>
        <begin position="303"/>
        <end position="312"/>
    </location>
</feature>
<keyword evidence="20" id="KW-1185">Reference proteome</keyword>
<dbReference type="PROSITE" id="PS01186">
    <property type="entry name" value="EGF_2"/>
    <property type="match status" value="4"/>
</dbReference>
<dbReference type="Proteomes" id="UP000700334">
    <property type="component" value="Unassembled WGS sequence"/>
</dbReference>
<reference evidence="19" key="1">
    <citation type="journal article" date="2021" name="Evol. Appl.">
        <title>The genome of the Pyrenean desman and the effects of bottlenecks and inbreeding on the genomic landscape of an endangered species.</title>
        <authorList>
            <person name="Escoda L."/>
            <person name="Castresana J."/>
        </authorList>
    </citation>
    <scope>NUCLEOTIDE SEQUENCE</scope>
    <source>
        <strain evidence="19">IBE-C5619</strain>
    </source>
</reference>
<dbReference type="FunFam" id="2.10.25.10:FF:000255">
    <property type="entry name" value="Sushi, nidogen and EGF-like domains 1"/>
    <property type="match status" value="1"/>
</dbReference>
<evidence type="ECO:0000256" key="1">
    <source>
        <dbReference type="ARBA" id="ARBA00004479"/>
    </source>
</evidence>
<keyword evidence="7" id="KW-0677">Repeat</keyword>
<dbReference type="CDD" id="cd00054">
    <property type="entry name" value="EGF_CA"/>
    <property type="match status" value="3"/>
</dbReference>
<evidence type="ECO:0000256" key="17">
    <source>
        <dbReference type="SAM" id="SignalP"/>
    </source>
</evidence>
<dbReference type="GO" id="GO:0005737">
    <property type="term" value="C:cytoplasm"/>
    <property type="evidence" value="ECO:0007669"/>
    <property type="project" value="UniProtKB-SubCell"/>
</dbReference>
<keyword evidence="4 14" id="KW-0245">EGF-like domain</keyword>
<feature type="compositionally biased region" description="Pro residues" evidence="15">
    <location>
        <begin position="26"/>
        <end position="35"/>
    </location>
</feature>
<keyword evidence="3" id="KW-0963">Cytoplasm</keyword>
<dbReference type="InterPro" id="IPR001881">
    <property type="entry name" value="EGF-like_Ca-bd_dom"/>
</dbReference>
<evidence type="ECO:0000256" key="12">
    <source>
        <dbReference type="ARBA" id="ARBA00061973"/>
    </source>
</evidence>
<dbReference type="FunFam" id="2.10.25.10:FF:000551">
    <property type="entry name" value="Protein delta homolog 1"/>
    <property type="match status" value="1"/>
</dbReference>
<feature type="disulfide bond" evidence="14">
    <location>
        <begin position="181"/>
        <end position="190"/>
    </location>
</feature>
<evidence type="ECO:0000256" key="15">
    <source>
        <dbReference type="SAM" id="MobiDB-lite"/>
    </source>
</evidence>
<dbReference type="Gene3D" id="2.10.25.10">
    <property type="entry name" value="Laminin"/>
    <property type="match status" value="5"/>
</dbReference>
<evidence type="ECO:0000313" key="20">
    <source>
        <dbReference type="Proteomes" id="UP000700334"/>
    </source>
</evidence>
<evidence type="ECO:0000256" key="10">
    <source>
        <dbReference type="ARBA" id="ARBA00023157"/>
    </source>
</evidence>
<dbReference type="OrthoDB" id="6130531at2759"/>
<dbReference type="Pfam" id="PF00008">
    <property type="entry name" value="EGF"/>
    <property type="match status" value="4"/>
</dbReference>
<feature type="disulfide bond" evidence="14">
    <location>
        <begin position="264"/>
        <end position="273"/>
    </location>
</feature>
<organism evidence="19 20">
    <name type="scientific">Galemys pyrenaicus</name>
    <name type="common">Iberian desman</name>
    <name type="synonym">Pyrenean desman</name>
    <dbReference type="NCBI Taxonomy" id="202257"/>
    <lineage>
        <taxon>Eukaryota</taxon>
        <taxon>Metazoa</taxon>
        <taxon>Chordata</taxon>
        <taxon>Craniata</taxon>
        <taxon>Vertebrata</taxon>
        <taxon>Euteleostomi</taxon>
        <taxon>Mammalia</taxon>
        <taxon>Eutheria</taxon>
        <taxon>Laurasiatheria</taxon>
        <taxon>Eulipotyphla</taxon>
        <taxon>Talpidae</taxon>
        <taxon>Galemys</taxon>
    </lineage>
</organism>
<feature type="domain" description="EGF-like" evidence="18">
    <location>
        <begin position="238"/>
        <end position="274"/>
    </location>
</feature>
<dbReference type="SMART" id="SM00181">
    <property type="entry name" value="EGF"/>
    <property type="match status" value="5"/>
</dbReference>
<comment type="subunit">
    <text evidence="12">Monomer. Interacts with SH3RF2.</text>
</comment>
<dbReference type="EMBL" id="JAGFMF010011747">
    <property type="protein sequence ID" value="KAG8514413.1"/>
    <property type="molecule type" value="Genomic_DNA"/>
</dbReference>
<keyword evidence="8 16" id="KW-1133">Transmembrane helix</keyword>
<feature type="region of interest" description="Disordered" evidence="15">
    <location>
        <begin position="72"/>
        <end position="93"/>
    </location>
</feature>
<gene>
    <name evidence="19" type="ORF">J0S82_003289</name>
</gene>
<dbReference type="PROSITE" id="PS00022">
    <property type="entry name" value="EGF_1"/>
    <property type="match status" value="4"/>
</dbReference>
<dbReference type="PROSITE" id="PS00010">
    <property type="entry name" value="ASX_HYDROXYL"/>
    <property type="match status" value="1"/>
</dbReference>
<feature type="transmembrane region" description="Helical" evidence="16">
    <location>
        <begin position="375"/>
        <end position="396"/>
    </location>
</feature>
<evidence type="ECO:0000256" key="5">
    <source>
        <dbReference type="ARBA" id="ARBA00022692"/>
    </source>
</evidence>
<evidence type="ECO:0000256" key="9">
    <source>
        <dbReference type="ARBA" id="ARBA00023136"/>
    </source>
</evidence>
<comment type="caution">
    <text evidence="14">Lacks conserved residue(s) required for the propagation of feature annotation.</text>
</comment>
<feature type="region of interest" description="Disordered" evidence="15">
    <location>
        <begin position="23"/>
        <end position="57"/>
    </location>
</feature>
<evidence type="ECO:0000256" key="8">
    <source>
        <dbReference type="ARBA" id="ARBA00022989"/>
    </source>
</evidence>
<name>A0A8J6A562_GALPY</name>
<comment type="subcellular location">
    <subcellularLocation>
        <location evidence="2">Cytoplasm</location>
    </subcellularLocation>
    <subcellularLocation>
        <location evidence="1">Membrane</location>
        <topology evidence="1">Single-pass type I membrane protein</topology>
    </subcellularLocation>
</comment>
<keyword evidence="11" id="KW-0325">Glycoprotein</keyword>
<dbReference type="GO" id="GO:0045197">
    <property type="term" value="P:establishment or maintenance of epithelial cell apical/basal polarity"/>
    <property type="evidence" value="ECO:0007669"/>
    <property type="project" value="TreeGrafter"/>
</dbReference>
<feature type="domain" description="EGF-like" evidence="18">
    <location>
        <begin position="193"/>
        <end position="234"/>
    </location>
</feature>
<keyword evidence="5 16" id="KW-0812">Transmembrane</keyword>
<dbReference type="AlphaFoldDB" id="A0A8J6A562"/>
<dbReference type="GO" id="GO:0005886">
    <property type="term" value="C:plasma membrane"/>
    <property type="evidence" value="ECO:0007669"/>
    <property type="project" value="TreeGrafter"/>
</dbReference>
<feature type="chain" id="PRO_5035216397" description="Protein delta homolog 1" evidence="17">
    <location>
        <begin position="24"/>
        <end position="451"/>
    </location>
</feature>
<dbReference type="InterPro" id="IPR051022">
    <property type="entry name" value="Notch_Cell-Fate_Det"/>
</dbReference>
<comment type="caution">
    <text evidence="19">The sequence shown here is derived from an EMBL/GenBank/DDBJ whole genome shotgun (WGS) entry which is preliminary data.</text>
</comment>
<feature type="signal peptide" evidence="17">
    <location>
        <begin position="1"/>
        <end position="23"/>
    </location>
</feature>
<dbReference type="PANTHER" id="PTHR24049">
    <property type="entry name" value="CRUMBS FAMILY MEMBER"/>
    <property type="match status" value="1"/>
</dbReference>
<dbReference type="PROSITE" id="PS50026">
    <property type="entry name" value="EGF_3"/>
    <property type="match status" value="4"/>
</dbReference>
<keyword evidence="9 16" id="KW-0472">Membrane</keyword>
<dbReference type="GO" id="GO:0032991">
    <property type="term" value="C:protein-containing complex"/>
    <property type="evidence" value="ECO:0007669"/>
    <property type="project" value="TreeGrafter"/>
</dbReference>
<keyword evidence="10 14" id="KW-1015">Disulfide bond</keyword>
<evidence type="ECO:0000256" key="3">
    <source>
        <dbReference type="ARBA" id="ARBA00022490"/>
    </source>
</evidence>
<evidence type="ECO:0000256" key="7">
    <source>
        <dbReference type="ARBA" id="ARBA00022737"/>
    </source>
</evidence>
<evidence type="ECO:0000259" key="18">
    <source>
        <dbReference type="PROSITE" id="PS50026"/>
    </source>
</evidence>
<feature type="disulfide bond" evidence="14">
    <location>
        <begin position="224"/>
        <end position="233"/>
    </location>
</feature>
<feature type="domain" description="EGF-like" evidence="18">
    <location>
        <begin position="276"/>
        <end position="313"/>
    </location>
</feature>
<dbReference type="InterPro" id="IPR000742">
    <property type="entry name" value="EGF"/>
</dbReference>
<dbReference type="SUPFAM" id="SSF57196">
    <property type="entry name" value="EGF/Laminin"/>
    <property type="match status" value="4"/>
</dbReference>
<dbReference type="SMART" id="SM00179">
    <property type="entry name" value="EGF_CA"/>
    <property type="match status" value="4"/>
</dbReference>
<dbReference type="PRINTS" id="PR00010">
    <property type="entry name" value="EGFBLOOD"/>
</dbReference>
<evidence type="ECO:0000256" key="4">
    <source>
        <dbReference type="ARBA" id="ARBA00022536"/>
    </source>
</evidence>
<evidence type="ECO:0000256" key="13">
    <source>
        <dbReference type="ARBA" id="ARBA00072386"/>
    </source>
</evidence>
<evidence type="ECO:0000256" key="6">
    <source>
        <dbReference type="ARBA" id="ARBA00022729"/>
    </source>
</evidence>
<evidence type="ECO:0000256" key="16">
    <source>
        <dbReference type="SAM" id="Phobius"/>
    </source>
</evidence>
<dbReference type="GO" id="GO:0005509">
    <property type="term" value="F:calcium ion binding"/>
    <property type="evidence" value="ECO:0007669"/>
    <property type="project" value="InterPro"/>
</dbReference>
<proteinExistence type="predicted"/>
<evidence type="ECO:0000256" key="2">
    <source>
        <dbReference type="ARBA" id="ARBA00004496"/>
    </source>
</evidence>
<dbReference type="PANTHER" id="PTHR24049:SF42">
    <property type="entry name" value="DELTA LIKE NON-CANONICAL NOTCH LIGAND 1"/>
    <property type="match status" value="1"/>
</dbReference>